<evidence type="ECO:0000256" key="2">
    <source>
        <dbReference type="ARBA" id="ARBA00023235"/>
    </source>
</evidence>
<dbReference type="Gene3D" id="3.10.310.10">
    <property type="entry name" value="Diaminopimelate Epimerase, Chain A, domain 1"/>
    <property type="match status" value="2"/>
</dbReference>
<evidence type="ECO:0000256" key="3">
    <source>
        <dbReference type="SAM" id="MobiDB-lite"/>
    </source>
</evidence>
<keyword evidence="6" id="KW-1185">Reference proteome</keyword>
<feature type="domain" description="R3H-associated N-terminal" evidence="4">
    <location>
        <begin position="84"/>
        <end position="204"/>
    </location>
</feature>
<dbReference type="PANTHER" id="PTHR13774:SF17">
    <property type="entry name" value="PHENAZINE BIOSYNTHESIS-LIKE DOMAIN-CONTAINING PROTEIN"/>
    <property type="match status" value="1"/>
</dbReference>
<organism evidence="5 6">
    <name type="scientific">Hevea brasiliensis</name>
    <name type="common">Para rubber tree</name>
    <name type="synonym">Siphonia brasiliensis</name>
    <dbReference type="NCBI Taxonomy" id="3981"/>
    <lineage>
        <taxon>Eukaryota</taxon>
        <taxon>Viridiplantae</taxon>
        <taxon>Streptophyta</taxon>
        <taxon>Embryophyta</taxon>
        <taxon>Tracheophyta</taxon>
        <taxon>Spermatophyta</taxon>
        <taxon>Magnoliopsida</taxon>
        <taxon>eudicotyledons</taxon>
        <taxon>Gunneridae</taxon>
        <taxon>Pentapetalae</taxon>
        <taxon>rosids</taxon>
        <taxon>fabids</taxon>
        <taxon>Malpighiales</taxon>
        <taxon>Euphorbiaceae</taxon>
        <taxon>Crotonoideae</taxon>
        <taxon>Micrandreae</taxon>
        <taxon>Hevea</taxon>
    </lineage>
</organism>
<dbReference type="GO" id="GO:0003676">
    <property type="term" value="F:nucleic acid binding"/>
    <property type="evidence" value="ECO:0007669"/>
    <property type="project" value="InterPro"/>
</dbReference>
<dbReference type="SUPFAM" id="SSF54506">
    <property type="entry name" value="Diaminopimelate epimerase-like"/>
    <property type="match status" value="1"/>
</dbReference>
<evidence type="ECO:0000313" key="6">
    <source>
        <dbReference type="Proteomes" id="UP000467840"/>
    </source>
</evidence>
<dbReference type="SUPFAM" id="SSF82708">
    <property type="entry name" value="R3H domain"/>
    <property type="match status" value="1"/>
</dbReference>
<dbReference type="Proteomes" id="UP000467840">
    <property type="component" value="Chromosome 5"/>
</dbReference>
<comment type="similarity">
    <text evidence="1">Belongs to the PhzF family.</text>
</comment>
<protein>
    <recommendedName>
        <fullName evidence="4">R3H-associated N-terminal domain-containing protein</fullName>
    </recommendedName>
</protein>
<evidence type="ECO:0000313" key="5">
    <source>
        <dbReference type="EMBL" id="KAF2325145.1"/>
    </source>
</evidence>
<evidence type="ECO:0000256" key="1">
    <source>
        <dbReference type="ARBA" id="ARBA00008270"/>
    </source>
</evidence>
<evidence type="ECO:0000259" key="4">
    <source>
        <dbReference type="Pfam" id="PF13902"/>
    </source>
</evidence>
<comment type="caution">
    <text evidence="5">The sequence shown here is derived from an EMBL/GenBank/DDBJ whole genome shotgun (WGS) entry which is preliminary data.</text>
</comment>
<feature type="region of interest" description="Disordered" evidence="3">
    <location>
        <begin position="1"/>
        <end position="23"/>
    </location>
</feature>
<gene>
    <name evidence="5" type="ORF">GH714_024644</name>
</gene>
<dbReference type="Pfam" id="PF13902">
    <property type="entry name" value="R3H-assoc"/>
    <property type="match status" value="1"/>
</dbReference>
<name>A0A6A6NIX6_HEVBR</name>
<reference evidence="5 6" key="1">
    <citation type="journal article" date="2020" name="Mol. Plant">
        <title>The Chromosome-Based Rubber Tree Genome Provides New Insights into Spurge Genome Evolution and Rubber Biosynthesis.</title>
        <authorList>
            <person name="Liu J."/>
            <person name="Shi C."/>
            <person name="Shi C.C."/>
            <person name="Li W."/>
            <person name="Zhang Q.J."/>
            <person name="Zhang Y."/>
            <person name="Li K."/>
            <person name="Lu H.F."/>
            <person name="Shi C."/>
            <person name="Zhu S.T."/>
            <person name="Xiao Z.Y."/>
            <person name="Nan H."/>
            <person name="Yue Y."/>
            <person name="Zhu X.G."/>
            <person name="Wu Y."/>
            <person name="Hong X.N."/>
            <person name="Fan G.Y."/>
            <person name="Tong Y."/>
            <person name="Zhang D."/>
            <person name="Mao C.L."/>
            <person name="Liu Y.L."/>
            <person name="Hao S.J."/>
            <person name="Liu W.Q."/>
            <person name="Lv M.Q."/>
            <person name="Zhang H.B."/>
            <person name="Liu Y."/>
            <person name="Hu-Tang G.R."/>
            <person name="Wang J.P."/>
            <person name="Wang J.H."/>
            <person name="Sun Y.H."/>
            <person name="Ni S.B."/>
            <person name="Chen W.B."/>
            <person name="Zhang X.C."/>
            <person name="Jiao Y.N."/>
            <person name="Eichler E.E."/>
            <person name="Li G.H."/>
            <person name="Liu X."/>
            <person name="Gao L.Z."/>
        </authorList>
    </citation>
    <scope>NUCLEOTIDE SEQUENCE [LARGE SCALE GENOMIC DNA]</scope>
    <source>
        <strain evidence="6">cv. GT1</strain>
        <tissue evidence="5">Leaf</tissue>
    </source>
</reference>
<dbReference type="InterPro" id="IPR036867">
    <property type="entry name" value="R3H_dom_sf"/>
</dbReference>
<proteinExistence type="inferred from homology"/>
<dbReference type="InterPro" id="IPR025952">
    <property type="entry name" value="R3H-assoc_dom"/>
</dbReference>
<dbReference type="AlphaFoldDB" id="A0A6A6NIX6"/>
<keyword evidence="2" id="KW-0413">Isomerase</keyword>
<dbReference type="Pfam" id="PF02567">
    <property type="entry name" value="PhzC-PhzF"/>
    <property type="match status" value="1"/>
</dbReference>
<accession>A0A6A6NIX6</accession>
<dbReference type="PANTHER" id="PTHR13774">
    <property type="entry name" value="PHENAZINE BIOSYNTHESIS PROTEIN"/>
    <property type="match status" value="1"/>
</dbReference>
<dbReference type="GO" id="GO:0005737">
    <property type="term" value="C:cytoplasm"/>
    <property type="evidence" value="ECO:0007669"/>
    <property type="project" value="TreeGrafter"/>
</dbReference>
<sequence length="564" mass="62552">MVSNPLRLQESETPLSHAIRHPPKVTDNGSELWGLLKAPMDTDLISAQSIMATPEVLQLVEEGLLSSPLLDSSKAENAKSRGLSIEKKIEFLESLTGKVSNRRSRRWINDRLLMELVPRLNADEIRGLFAPPPWGDDVPPSPFSMTNVGEWEKFRNIDMDKQAHIIDSLSGPSTKRRGHVDANKVAVLKAWHRIDCRTREALRRSFLTDLIEGYEACIRAFIQESGDEEVLSLQVQDPFHRLLLHGVCEFYNLVSVTVSESKDKESLKTTRIKKKKMGVVDLPNVTLSHFLKMSKEGGYESVLSFGQVDAFTDSAFKGNPAAVCLLEEEKDENWLQGVATEFKLSETCYLTPIADSGTVNSNPKFRLRWFTPVAEVKLCGHVTLAASHALFSNGLVNSSIIEFETLSGILTAKKTPDIFTAAQYGEAEESFVIELNFPTVPLAEFSSADVAFVSRALNGATIIDIKRTTAADDLFVVLPSGKAVEELQPRFDEVLKCPGRGIIVSGVAPPESGFDFYSRFFCPKFRVNEASRRSGKLSIHLDVQNDRVLLRGKAVNVMEGSLLV</sequence>
<dbReference type="GO" id="GO:0016853">
    <property type="term" value="F:isomerase activity"/>
    <property type="evidence" value="ECO:0007669"/>
    <property type="project" value="UniProtKB-KW"/>
</dbReference>
<dbReference type="InterPro" id="IPR003719">
    <property type="entry name" value="Phenazine_PhzF-like"/>
</dbReference>
<dbReference type="EMBL" id="JAAGAX010000001">
    <property type="protein sequence ID" value="KAF2325145.1"/>
    <property type="molecule type" value="Genomic_DNA"/>
</dbReference>